<proteinExistence type="evidence at transcript level"/>
<dbReference type="PRINTS" id="PR00838">
    <property type="entry name" value="V5ALLERGEN"/>
</dbReference>
<feature type="chain" id="PRO_5009605875" evidence="1">
    <location>
        <begin position="30"/>
        <end position="228"/>
    </location>
</feature>
<dbReference type="EMBL" id="KU932278">
    <property type="protein sequence ID" value="APA33914.1"/>
    <property type="molecule type" value="mRNA"/>
</dbReference>
<evidence type="ECO:0000259" key="2">
    <source>
        <dbReference type="SMART" id="SM00198"/>
    </source>
</evidence>
<sequence>MGFITKMDSHCPLIVICLEIMTMVIVSHACQNGRIYDNKVTGNDIQTIVNTHNNLRAMVARGQLRNQPPAQNMQQMTWDSQLAQRAQYWANQCVYAHDKNRGNDVGQNIAQEYFSGHSNRQHNFTKVIYDLWFSEHVRYRYKKLGPGDSSDPATATGHYTQIVWANTNRVGCGFASYYQTQKRQDQIFYVCNYAPSGNFIGQYPYISGDPNCRANGLSNSNINGLCRR</sequence>
<dbReference type="PRINTS" id="PR00837">
    <property type="entry name" value="V5TPXLIKE"/>
</dbReference>
<reference evidence="3" key="1">
    <citation type="journal article" date="2016" name="BMC Genomics">
        <title>Seminal fluid protein genes of the brown planthopper, Nilaparvata lugens.</title>
        <authorList>
            <person name="Yu B."/>
            <person name="Li D.T."/>
            <person name="Lu J.B."/>
            <person name="Zhang W.X."/>
            <person name="Zhang C.X."/>
        </authorList>
    </citation>
    <scope>NUCLEOTIDE SEQUENCE</scope>
    <source>
        <strain evidence="3">NlSFP_secreted_comp14776</strain>
    </source>
</reference>
<dbReference type="InterPro" id="IPR018244">
    <property type="entry name" value="Allrgn_V5/Tpx1_CS"/>
</dbReference>
<dbReference type="PANTHER" id="PTHR10334">
    <property type="entry name" value="CYSTEINE-RICH SECRETORY PROTEIN-RELATED"/>
    <property type="match status" value="1"/>
</dbReference>
<dbReference type="InterPro" id="IPR014044">
    <property type="entry name" value="CAP_dom"/>
</dbReference>
<dbReference type="SUPFAM" id="SSF55797">
    <property type="entry name" value="PR-1-like"/>
    <property type="match status" value="1"/>
</dbReference>
<dbReference type="SMART" id="SM00198">
    <property type="entry name" value="SCP"/>
    <property type="match status" value="1"/>
</dbReference>
<accession>A0A1I9WL94</accession>
<dbReference type="GO" id="GO:0005576">
    <property type="term" value="C:extracellular region"/>
    <property type="evidence" value="ECO:0007669"/>
    <property type="project" value="UniProtKB-SubCell"/>
</dbReference>
<feature type="signal peptide" evidence="1">
    <location>
        <begin position="1"/>
        <end position="29"/>
    </location>
</feature>
<dbReference type="PROSITE" id="PS01010">
    <property type="entry name" value="CRISP_2"/>
    <property type="match status" value="1"/>
</dbReference>
<dbReference type="Gene3D" id="3.40.33.10">
    <property type="entry name" value="CAP"/>
    <property type="match status" value="1"/>
</dbReference>
<name>A0A1I9WL94_NILLU</name>
<dbReference type="InterPro" id="IPR001283">
    <property type="entry name" value="CRISP-related"/>
</dbReference>
<dbReference type="PROSITE" id="PS01009">
    <property type="entry name" value="CRISP_1"/>
    <property type="match status" value="1"/>
</dbReference>
<protein>
    <submittedName>
        <fullName evidence="3">Seminal fluid protein</fullName>
    </submittedName>
</protein>
<dbReference type="Pfam" id="PF00188">
    <property type="entry name" value="CAP"/>
    <property type="match status" value="1"/>
</dbReference>
<dbReference type="OrthoDB" id="289431at2759"/>
<keyword evidence="1" id="KW-0732">Signal</keyword>
<dbReference type="InterPro" id="IPR002413">
    <property type="entry name" value="V5_allergen-like"/>
</dbReference>
<feature type="domain" description="SCP" evidence="2">
    <location>
        <begin position="43"/>
        <end position="201"/>
    </location>
</feature>
<organism evidence="3">
    <name type="scientific">Nilaparvata lugens</name>
    <name type="common">Brown planthopper</name>
    <dbReference type="NCBI Taxonomy" id="108931"/>
    <lineage>
        <taxon>Eukaryota</taxon>
        <taxon>Metazoa</taxon>
        <taxon>Ecdysozoa</taxon>
        <taxon>Arthropoda</taxon>
        <taxon>Hexapoda</taxon>
        <taxon>Insecta</taxon>
        <taxon>Pterygota</taxon>
        <taxon>Neoptera</taxon>
        <taxon>Paraneoptera</taxon>
        <taxon>Hemiptera</taxon>
        <taxon>Auchenorrhyncha</taxon>
        <taxon>Fulgoroidea</taxon>
        <taxon>Delphacidae</taxon>
        <taxon>Delphacinae</taxon>
        <taxon>Nilaparvata</taxon>
    </lineage>
</organism>
<evidence type="ECO:0000256" key="1">
    <source>
        <dbReference type="SAM" id="SignalP"/>
    </source>
</evidence>
<dbReference type="InterPro" id="IPR035940">
    <property type="entry name" value="CAP_sf"/>
</dbReference>
<dbReference type="AlphaFoldDB" id="A0A1I9WL94"/>
<dbReference type="CDD" id="cd05380">
    <property type="entry name" value="CAP_euk"/>
    <property type="match status" value="1"/>
</dbReference>
<evidence type="ECO:0000313" key="3">
    <source>
        <dbReference type="EMBL" id="APA33914.1"/>
    </source>
</evidence>